<reference evidence="11 12" key="1">
    <citation type="submission" date="2019-05" db="EMBL/GenBank/DDBJ databases">
        <title>The metagenome of a microbial culture collection derived from dairy environment covers the genomic content of the human microbiome.</title>
        <authorList>
            <person name="Roder T."/>
            <person name="Wuthrich D."/>
            <person name="Sattari Z."/>
            <person name="Von Ah U."/>
            <person name="Bar C."/>
            <person name="Ronchi F."/>
            <person name="Macpherson A.J."/>
            <person name="Ganal-Vonarburg S.C."/>
            <person name="Bruggmann R."/>
            <person name="Vergeres G."/>
        </authorList>
    </citation>
    <scope>NUCLEOTIDE SEQUENCE [LARGE SCALE GENOMIC DNA]</scope>
    <source>
        <strain evidence="11 12">FAM 20833</strain>
    </source>
</reference>
<dbReference type="RefSeq" id="WP_042362998.1">
    <property type="nucleotide sequence ID" value="NZ_CP008724.1"/>
</dbReference>
<evidence type="ECO:0000256" key="1">
    <source>
        <dbReference type="ARBA" id="ARBA00004651"/>
    </source>
</evidence>
<comment type="caution">
    <text evidence="11">The sequence shown here is derived from an EMBL/GenBank/DDBJ whole genome shotgun (WGS) entry which is preliminary data.</text>
</comment>
<comment type="subcellular location">
    <subcellularLocation>
        <location evidence="1">Cell membrane</location>
        <topology evidence="1">Multi-pass membrane protein</topology>
    </subcellularLocation>
</comment>
<feature type="transmembrane region" description="Helical" evidence="9">
    <location>
        <begin position="336"/>
        <end position="357"/>
    </location>
</feature>
<evidence type="ECO:0000259" key="10">
    <source>
        <dbReference type="Pfam" id="PF01757"/>
    </source>
</evidence>
<dbReference type="SUPFAM" id="SSF52266">
    <property type="entry name" value="SGNH hydrolase"/>
    <property type="match status" value="1"/>
</dbReference>
<feature type="transmembrane region" description="Helical" evidence="9">
    <location>
        <begin position="87"/>
        <end position="105"/>
    </location>
</feature>
<dbReference type="InterPro" id="IPR036514">
    <property type="entry name" value="SGNH_hydro_sf"/>
</dbReference>
<dbReference type="GO" id="GO:0005886">
    <property type="term" value="C:plasma membrane"/>
    <property type="evidence" value="ECO:0007669"/>
    <property type="project" value="UniProtKB-SubCell"/>
</dbReference>
<dbReference type="GeneID" id="45497460"/>
<keyword evidence="3" id="KW-1003">Cell membrane</keyword>
<evidence type="ECO:0000256" key="4">
    <source>
        <dbReference type="ARBA" id="ARBA00022679"/>
    </source>
</evidence>
<keyword evidence="5 9" id="KW-0812">Transmembrane</keyword>
<dbReference type="AlphaFoldDB" id="A0A5R9B685"/>
<evidence type="ECO:0000256" key="6">
    <source>
        <dbReference type="ARBA" id="ARBA00022989"/>
    </source>
</evidence>
<dbReference type="Proteomes" id="UP000307747">
    <property type="component" value="Unassembled WGS sequence"/>
</dbReference>
<feature type="transmembrane region" description="Helical" evidence="9">
    <location>
        <begin position="44"/>
        <end position="66"/>
    </location>
</feature>
<evidence type="ECO:0000256" key="3">
    <source>
        <dbReference type="ARBA" id="ARBA00022475"/>
    </source>
</evidence>
<evidence type="ECO:0000256" key="7">
    <source>
        <dbReference type="ARBA" id="ARBA00023136"/>
    </source>
</evidence>
<dbReference type="GO" id="GO:0016747">
    <property type="term" value="F:acyltransferase activity, transferring groups other than amino-acyl groups"/>
    <property type="evidence" value="ECO:0007669"/>
    <property type="project" value="InterPro"/>
</dbReference>
<dbReference type="GO" id="GO:0009103">
    <property type="term" value="P:lipopolysaccharide biosynthetic process"/>
    <property type="evidence" value="ECO:0007669"/>
    <property type="project" value="TreeGrafter"/>
</dbReference>
<feature type="transmembrane region" description="Helical" evidence="9">
    <location>
        <begin position="21"/>
        <end position="38"/>
    </location>
</feature>
<feature type="transmembrane region" description="Helical" evidence="9">
    <location>
        <begin position="156"/>
        <end position="173"/>
    </location>
</feature>
<proteinExistence type="inferred from homology"/>
<dbReference type="PANTHER" id="PTHR23028:SF53">
    <property type="entry name" value="ACYL_TRANSF_3 DOMAIN-CONTAINING PROTEIN"/>
    <property type="match status" value="1"/>
</dbReference>
<sequence length="609" mass="69967">MNNNLNKNKRLKYSTRYMPGIDGLRAIAVIGIIIYHLNKQWLTGGFLGVDTFFVISGYLITSLLLFEYESTGIINLKQFWLRRIRRLIPAMLVLVIVVTVATLVFKPGEIVNIKQDVFAAIFYVSNWWYIATDVNYFEQFAFMPLKHLWSLAIEEQFYIIFPIVFILLLLTIKKYRNVTLVFWIISLISLLAMIIISQFQTGHSRVYFGTDTRLQTMLLGVIFAFVWPPFKLKKNPNYILRTIIDSIGVVGIALLLMLFFKVNDNSNWIYNGGFYLISLLTLFVIISAVHPSGYFAKILGNPLFIYIGKRSYSLYLWHFPVISFIHSYYVDGQLPAYVYVIDIILTIVLAEMSYRYIETPFRKQGIRAFSISRGNKQAVIRSIVLILLLLPTIFVFVGSFDKLGKNDTNHKATSYNTNEIDKYLVRPIPVDDVNFLGGSDSKKDKDNEVYADLKPLLIGDSVMVDIGESFKMKVPHANIDGQVGRNLYEAAPLVDQKYQNYNQKSDQVILELGTNGDFSEEQLNELIKKFGEAQVYLVNTRVPRNYESHVNELMSDAAKKHDNVTLIDWYKRSEGHSEYFAPDGIHLENAGIKAMIDEILKHITPKKDK</sequence>
<evidence type="ECO:0000256" key="5">
    <source>
        <dbReference type="ARBA" id="ARBA00022692"/>
    </source>
</evidence>
<dbReference type="EMBL" id="VBTJ01000001">
    <property type="protein sequence ID" value="TLP91124.1"/>
    <property type="molecule type" value="Genomic_DNA"/>
</dbReference>
<keyword evidence="6 9" id="KW-1133">Transmembrane helix</keyword>
<feature type="transmembrane region" description="Helical" evidence="9">
    <location>
        <begin position="272"/>
        <end position="291"/>
    </location>
</feature>
<dbReference type="Gene3D" id="3.40.50.1110">
    <property type="entry name" value="SGNH hydrolase"/>
    <property type="match status" value="1"/>
</dbReference>
<evidence type="ECO:0000256" key="9">
    <source>
        <dbReference type="SAM" id="Phobius"/>
    </source>
</evidence>
<dbReference type="PANTHER" id="PTHR23028">
    <property type="entry name" value="ACETYLTRANSFERASE"/>
    <property type="match status" value="1"/>
</dbReference>
<gene>
    <name evidence="11" type="ORF">FEZ53_02295</name>
</gene>
<evidence type="ECO:0000313" key="12">
    <source>
        <dbReference type="Proteomes" id="UP000307747"/>
    </source>
</evidence>
<dbReference type="CDD" id="cd01840">
    <property type="entry name" value="SGNH_hydrolase_yrhL_like"/>
    <property type="match status" value="1"/>
</dbReference>
<organism evidence="11 12">
    <name type="scientific">Staphylococcus xylosus</name>
    <dbReference type="NCBI Taxonomy" id="1288"/>
    <lineage>
        <taxon>Bacteria</taxon>
        <taxon>Bacillati</taxon>
        <taxon>Bacillota</taxon>
        <taxon>Bacilli</taxon>
        <taxon>Bacillales</taxon>
        <taxon>Staphylococcaceae</taxon>
        <taxon>Staphylococcus</taxon>
    </lineage>
</organism>
<evidence type="ECO:0000256" key="8">
    <source>
        <dbReference type="ARBA" id="ARBA00023315"/>
    </source>
</evidence>
<keyword evidence="8" id="KW-0012">Acyltransferase</keyword>
<protein>
    <submittedName>
        <fullName evidence="11">Acetyltransferase</fullName>
    </submittedName>
</protein>
<dbReference type="OrthoDB" id="9796461at2"/>
<accession>A0A5R9B685</accession>
<evidence type="ECO:0000313" key="11">
    <source>
        <dbReference type="EMBL" id="TLP91124.1"/>
    </source>
</evidence>
<feature type="transmembrane region" description="Helical" evidence="9">
    <location>
        <begin position="378"/>
        <end position="400"/>
    </location>
</feature>
<comment type="similarity">
    <text evidence="2">Belongs to the acyltransferase 3 family.</text>
</comment>
<dbReference type="InterPro" id="IPR050879">
    <property type="entry name" value="Acyltransferase_3"/>
</dbReference>
<dbReference type="InterPro" id="IPR002656">
    <property type="entry name" value="Acyl_transf_3_dom"/>
</dbReference>
<feature type="transmembrane region" description="Helical" evidence="9">
    <location>
        <begin position="212"/>
        <end position="230"/>
    </location>
</feature>
<feature type="transmembrane region" description="Helical" evidence="9">
    <location>
        <begin position="242"/>
        <end position="260"/>
    </location>
</feature>
<keyword evidence="4 11" id="KW-0808">Transferase</keyword>
<feature type="transmembrane region" description="Helical" evidence="9">
    <location>
        <begin position="180"/>
        <end position="200"/>
    </location>
</feature>
<name>A0A5R9B685_STAXY</name>
<feature type="transmembrane region" description="Helical" evidence="9">
    <location>
        <begin position="312"/>
        <end position="330"/>
    </location>
</feature>
<keyword evidence="7 9" id="KW-0472">Membrane</keyword>
<feature type="domain" description="Acyltransferase 3" evidence="10">
    <location>
        <begin position="19"/>
        <end position="350"/>
    </location>
</feature>
<evidence type="ECO:0000256" key="2">
    <source>
        <dbReference type="ARBA" id="ARBA00007400"/>
    </source>
</evidence>
<dbReference type="Pfam" id="PF01757">
    <property type="entry name" value="Acyl_transf_3"/>
    <property type="match status" value="1"/>
</dbReference>